<dbReference type="InterPro" id="IPR029044">
    <property type="entry name" value="Nucleotide-diphossugar_trans"/>
</dbReference>
<accession>A0A0S4LDT3</accession>
<keyword evidence="5" id="KW-0670">Pyruvate</keyword>
<evidence type="ECO:0000256" key="2">
    <source>
        <dbReference type="ARBA" id="ARBA00024063"/>
    </source>
</evidence>
<dbReference type="SUPFAM" id="SSF53448">
    <property type="entry name" value="Nucleotide-diphospho-sugar transferases"/>
    <property type="match status" value="1"/>
</dbReference>
<dbReference type="InterPro" id="IPR039556">
    <property type="entry name" value="ICL/PEPM"/>
</dbReference>
<evidence type="ECO:0000313" key="6">
    <source>
        <dbReference type="Proteomes" id="UP000199032"/>
    </source>
</evidence>
<dbReference type="InterPro" id="IPR015813">
    <property type="entry name" value="Pyrv/PenolPyrv_kinase-like_dom"/>
</dbReference>
<dbReference type="NCBIfam" id="TIGR02320">
    <property type="entry name" value="PEP_mutase"/>
    <property type="match status" value="1"/>
</dbReference>
<evidence type="ECO:0000256" key="3">
    <source>
        <dbReference type="ARBA" id="ARBA00038455"/>
    </source>
</evidence>
<proteinExistence type="inferred from homology"/>
<protein>
    <recommendedName>
        <fullName evidence="2">phosphoenolpyruvate mutase</fullName>
        <ecNumber evidence="2">5.4.2.9</ecNumber>
    </recommendedName>
</protein>
<name>A0A0S4LDT3_9BACT</name>
<organism evidence="5 6">
    <name type="scientific">Candidatus Nitrospira nitrosa</name>
    <dbReference type="NCBI Taxonomy" id="1742972"/>
    <lineage>
        <taxon>Bacteria</taxon>
        <taxon>Pseudomonadati</taxon>
        <taxon>Nitrospirota</taxon>
        <taxon>Nitrospiria</taxon>
        <taxon>Nitrospirales</taxon>
        <taxon>Nitrospiraceae</taxon>
        <taxon>Nitrospira</taxon>
    </lineage>
</organism>
<dbReference type="Pfam" id="PF12804">
    <property type="entry name" value="NTP_transf_3"/>
    <property type="match status" value="1"/>
</dbReference>
<dbReference type="Pfam" id="PF13714">
    <property type="entry name" value="PEP_mutase"/>
    <property type="match status" value="1"/>
</dbReference>
<dbReference type="STRING" id="1742972.COMA1_20100"/>
<keyword evidence="6" id="KW-1185">Reference proteome</keyword>
<dbReference type="InterPro" id="IPR012698">
    <property type="entry name" value="PEnolPyrv_PMutase_core"/>
</dbReference>
<dbReference type="EC" id="5.4.2.9" evidence="2"/>
<evidence type="ECO:0000313" key="5">
    <source>
        <dbReference type="EMBL" id="CUS35054.1"/>
    </source>
</evidence>
<sequence>MSSTPGVTPAHQFRKLLLSDQLEFICEAHNGLSAKIVQEAGFKGIWASGLSISAQFGVRDNNEASWTQVLDNLEFMSDATTVPILLDGDTGYGNFNNMQRLVRKLEQRRIAAVCIEDKLFPKTNSFIKGDAQPMADMQEFCGKIKAGKDAQTDADFCIIARVEAFICGWGLAEALRRAEAYRQAGADGILIHSALSVPDEILSFKQEWGNRGPVVIVPTKYYATPTEVFRQHGFSIVIWANHLLRAAVTAMQKTAATLKEQEHLLSIEDKVAPVAEIFRLQNAAELQDAEDRYLPRGAENTGAIVLAASRGEELRELTEHQPKTMVKIQGTPILAHIVDAYNAVGIKDITVVRGYKKESVNLPNLRYLDNDDFADTGELDSLRKAFSMLKSPSKDLIISYGDVLFNKYIPQALCQENEDFVIFVDSDWQNQSSYVRLGGFVECSLPNSKKAFNAKVYLKQLGNTVKREQTHGVWMGFLKVSPAGATQLQALLSTMMTDPANRKAGIPHLLQELLKRQLPIRVLYTVGHWLDINSLDDLVQAGNF</sequence>
<dbReference type="GO" id="GO:0050188">
    <property type="term" value="F:phosphoenolpyruvate mutase activity"/>
    <property type="evidence" value="ECO:0007669"/>
    <property type="project" value="UniProtKB-EC"/>
</dbReference>
<dbReference type="PANTHER" id="PTHR42905:SF7">
    <property type="entry name" value="PHOSPHOENOLPYRUVATE PHOSPHOMUTASE"/>
    <property type="match status" value="1"/>
</dbReference>
<comment type="similarity">
    <text evidence="3">Belongs to the isocitrate lyase/PEP mutase superfamily. PEP mutase family.</text>
</comment>
<dbReference type="InterPro" id="IPR040442">
    <property type="entry name" value="Pyrv_kinase-like_dom_sf"/>
</dbReference>
<dbReference type="CDD" id="cd00377">
    <property type="entry name" value="ICL_PEPM"/>
    <property type="match status" value="1"/>
</dbReference>
<dbReference type="Gene3D" id="3.20.20.60">
    <property type="entry name" value="Phosphoenolpyruvate-binding domains"/>
    <property type="match status" value="1"/>
</dbReference>
<feature type="domain" description="MobA-like NTP transferase" evidence="4">
    <location>
        <begin position="303"/>
        <end position="424"/>
    </location>
</feature>
<dbReference type="SUPFAM" id="SSF51621">
    <property type="entry name" value="Phosphoenolpyruvate/pyruvate domain"/>
    <property type="match status" value="1"/>
</dbReference>
<dbReference type="OrthoDB" id="9771433at2"/>
<gene>
    <name evidence="5" type="ORF">COMA1_20100</name>
</gene>
<dbReference type="Gene3D" id="3.90.550.10">
    <property type="entry name" value="Spore Coat Polysaccharide Biosynthesis Protein SpsA, Chain A"/>
    <property type="match status" value="1"/>
</dbReference>
<evidence type="ECO:0000259" key="4">
    <source>
        <dbReference type="Pfam" id="PF12804"/>
    </source>
</evidence>
<evidence type="ECO:0000256" key="1">
    <source>
        <dbReference type="ARBA" id="ARBA00023235"/>
    </source>
</evidence>
<dbReference type="GO" id="GO:0016779">
    <property type="term" value="F:nucleotidyltransferase activity"/>
    <property type="evidence" value="ECO:0007669"/>
    <property type="project" value="UniProtKB-ARBA"/>
</dbReference>
<dbReference type="Proteomes" id="UP000199032">
    <property type="component" value="Unassembled WGS sequence"/>
</dbReference>
<keyword evidence="1 5" id="KW-0413">Isomerase</keyword>
<dbReference type="EMBL" id="CZQA01000008">
    <property type="protein sequence ID" value="CUS35054.1"/>
    <property type="molecule type" value="Genomic_DNA"/>
</dbReference>
<dbReference type="AlphaFoldDB" id="A0A0S4LDT3"/>
<reference evidence="5 6" key="1">
    <citation type="submission" date="2015-10" db="EMBL/GenBank/DDBJ databases">
        <authorList>
            <person name="Gilbert D.G."/>
        </authorList>
    </citation>
    <scope>NUCLEOTIDE SEQUENCE [LARGE SCALE GENOMIC DNA]</scope>
    <source>
        <strain evidence="5">COMA1</strain>
    </source>
</reference>
<dbReference type="InterPro" id="IPR025877">
    <property type="entry name" value="MobA-like_NTP_Trfase"/>
</dbReference>
<dbReference type="PANTHER" id="PTHR42905">
    <property type="entry name" value="PHOSPHOENOLPYRUVATE CARBOXYLASE"/>
    <property type="match status" value="1"/>
</dbReference>
<dbReference type="CDD" id="cd02523">
    <property type="entry name" value="PC_cytidylyltransferase"/>
    <property type="match status" value="1"/>
</dbReference>
<dbReference type="RefSeq" id="WP_090747294.1">
    <property type="nucleotide sequence ID" value="NZ_CZQA01000008.1"/>
</dbReference>